<accession>A0A2H4S778</accession>
<dbReference type="PANTHER" id="PTHR10957">
    <property type="entry name" value="RAP1 GTPASE-GDP DISSOCIATION STIMULATOR 1"/>
    <property type="match status" value="1"/>
</dbReference>
<proteinExistence type="predicted"/>
<dbReference type="InterPro" id="IPR040144">
    <property type="entry name" value="RAP1GDS1"/>
</dbReference>
<feature type="region of interest" description="Disordered" evidence="1">
    <location>
        <begin position="591"/>
        <end position="615"/>
    </location>
</feature>
<organism evidence="2 3">
    <name type="scientific">Cordyceps militaris</name>
    <name type="common">Caterpillar fungus</name>
    <name type="synonym">Clavaria militaris</name>
    <dbReference type="NCBI Taxonomy" id="73501"/>
    <lineage>
        <taxon>Eukaryota</taxon>
        <taxon>Fungi</taxon>
        <taxon>Dikarya</taxon>
        <taxon>Ascomycota</taxon>
        <taxon>Pezizomycotina</taxon>
        <taxon>Sordariomycetes</taxon>
        <taxon>Hypocreomycetidae</taxon>
        <taxon>Hypocreales</taxon>
        <taxon>Cordycipitaceae</taxon>
        <taxon>Cordyceps</taxon>
    </lineage>
</organism>
<name>A0A2H4S778_CORMI</name>
<protein>
    <submittedName>
        <fullName evidence="2">Armadillo-type fold domain containing</fullName>
    </submittedName>
</protein>
<dbReference type="EMBL" id="CP023322">
    <property type="protein sequence ID" value="ATY58969.1"/>
    <property type="molecule type" value="Genomic_DNA"/>
</dbReference>
<evidence type="ECO:0000313" key="2">
    <source>
        <dbReference type="EMBL" id="ATY58969.1"/>
    </source>
</evidence>
<dbReference type="InterPro" id="IPR016024">
    <property type="entry name" value="ARM-type_fold"/>
</dbReference>
<sequence length="675" mass="73231">MTPQDIADLLQREGRGESTGEYDATLEEEHVVQRRTELLAVVLKTCQELRASDQIQLEVAAEKLGDGSRDEAWRLPYGDSGILSFFLEELAKDDISNKLKIHSLRIVGNSCADINKNRALMVENGRLEAVIRQLRDESVVQFTIPVLYNVMVDYEPAQTLASELKISQAMVKLLTSPNLSQFLGVILYFCRILALLVHKDAELAVAADDTVSALLSVAIHTPCKDDVEEFASLGSVAIAYLAAARFQQLAITRDQVGLFLDAFHHAHTGFDTARIDDPDLATALTQLRTSMLNMIAELTAQDAFPAAYPVTSAPARTALTWLSSGDAALRAAACFTLGNLSRSDAAATALVEQHAPQTALAVLLADPAVKDAQLLHAALSLLKNLAIPANNKPALRPLLDPVCVPHIYALDALPQVQYAAVSLTRLLLSNCPDNVSQFCSEHIQEGAAAETDPGAAEKSDSVGDLIALFRRTDTEPTKVEAARAIAAICRVLHSNAAAQLLPRNGASDSESRAEFYTCHDVGTPLAFLVTQDKWHVLRSEAWFVLALMSRSPDGSRVIAAIVQQEAVSARLSETITGRKADTRVTEVVDEDKEEVESTTALSAAEGLALQPQQADPKQKEHIAAVERENALVMCTELLRNWTEDFQPLSRGFLEGLLKDGTELVVAHRSKELSTA</sequence>
<dbReference type="GO" id="GO:0005085">
    <property type="term" value="F:guanyl-nucleotide exchange factor activity"/>
    <property type="evidence" value="ECO:0007669"/>
    <property type="project" value="InterPro"/>
</dbReference>
<dbReference type="VEuPathDB" id="FungiDB:CCM_05317"/>
<evidence type="ECO:0000256" key="1">
    <source>
        <dbReference type="SAM" id="MobiDB-lite"/>
    </source>
</evidence>
<dbReference type="InterPro" id="IPR011989">
    <property type="entry name" value="ARM-like"/>
</dbReference>
<dbReference type="Gene3D" id="1.25.10.10">
    <property type="entry name" value="Leucine-rich Repeat Variant"/>
    <property type="match status" value="2"/>
</dbReference>
<evidence type="ECO:0000313" key="3">
    <source>
        <dbReference type="Proteomes" id="UP000323067"/>
    </source>
</evidence>
<gene>
    <name evidence="2" type="ORF">A9K55_002683</name>
</gene>
<dbReference type="VEuPathDB" id="FungiDB:A9K55_002683"/>
<reference evidence="2 3" key="1">
    <citation type="journal article" date="2017" name="BMC Genomics">
        <title>Chromosome level assembly and secondary metabolite potential of the parasitic fungus Cordyceps militaris.</title>
        <authorList>
            <person name="Kramer G.J."/>
            <person name="Nodwell J.R."/>
        </authorList>
    </citation>
    <scope>NUCLEOTIDE SEQUENCE [LARGE SCALE GENOMIC DNA]</scope>
    <source>
        <strain evidence="2 3">ATCC 34164</strain>
    </source>
</reference>
<dbReference type="SUPFAM" id="SSF48371">
    <property type="entry name" value="ARM repeat"/>
    <property type="match status" value="1"/>
</dbReference>
<dbReference type="AlphaFoldDB" id="A0A2H4S778"/>
<dbReference type="Proteomes" id="UP000323067">
    <property type="component" value="Chromosome iv"/>
</dbReference>
<dbReference type="OrthoDB" id="26149at2759"/>